<reference evidence="2 3" key="1">
    <citation type="submission" date="2020-08" db="EMBL/GenBank/DDBJ databases">
        <title>Genemic of Streptomyces polyaspartic.</title>
        <authorList>
            <person name="Liu W."/>
        </authorList>
    </citation>
    <scope>NUCLEOTIDE SEQUENCE [LARGE SCALE GENOMIC DNA]</scope>
    <source>
        <strain evidence="2 3">TRM66268-LWL</strain>
    </source>
</reference>
<organism evidence="2 3">
    <name type="scientific">Streptomyces polyasparticus</name>
    <dbReference type="NCBI Taxonomy" id="2767826"/>
    <lineage>
        <taxon>Bacteria</taxon>
        <taxon>Bacillati</taxon>
        <taxon>Actinomycetota</taxon>
        <taxon>Actinomycetes</taxon>
        <taxon>Kitasatosporales</taxon>
        <taxon>Streptomycetaceae</taxon>
        <taxon>Streptomyces</taxon>
    </lineage>
</organism>
<evidence type="ECO:0000256" key="1">
    <source>
        <dbReference type="SAM" id="SignalP"/>
    </source>
</evidence>
<feature type="signal peptide" evidence="1">
    <location>
        <begin position="1"/>
        <end position="32"/>
    </location>
</feature>
<protein>
    <recommendedName>
        <fullName evidence="4">Lipoprotein</fullName>
    </recommendedName>
</protein>
<keyword evidence="1" id="KW-0732">Signal</keyword>
<dbReference type="Proteomes" id="UP000642284">
    <property type="component" value="Unassembled WGS sequence"/>
</dbReference>
<evidence type="ECO:0008006" key="4">
    <source>
        <dbReference type="Google" id="ProtNLM"/>
    </source>
</evidence>
<feature type="chain" id="PRO_5045989832" description="Lipoprotein" evidence="1">
    <location>
        <begin position="33"/>
        <end position="164"/>
    </location>
</feature>
<name>A0ABR7SK99_9ACTN</name>
<proteinExistence type="predicted"/>
<accession>A0ABR7SK99</accession>
<evidence type="ECO:0000313" key="3">
    <source>
        <dbReference type="Proteomes" id="UP000642284"/>
    </source>
</evidence>
<comment type="caution">
    <text evidence="2">The sequence shown here is derived from an EMBL/GenBank/DDBJ whole genome shotgun (WGS) entry which is preliminary data.</text>
</comment>
<sequence length="164" mass="17963">MRQLAKRLGGVGATALLLATVGTLGTAPPAQAAGARGFSASVPGARFTGGLEWQEGPNLSSRAFIYNAHVEDTAGDDYRAVAYIHYELVPLYEGNCNDLGCQIIKGPRSKHDVYVANATPKGDVSQAYWDYQDTWTLIENVWVQVCTEQWRYTPHKKIACSGWR</sequence>
<dbReference type="RefSeq" id="WP_187816335.1">
    <property type="nucleotide sequence ID" value="NZ_JACTVJ010000012.1"/>
</dbReference>
<gene>
    <name evidence="2" type="ORF">H9Y04_25475</name>
</gene>
<evidence type="ECO:0000313" key="2">
    <source>
        <dbReference type="EMBL" id="MBC9715895.1"/>
    </source>
</evidence>
<keyword evidence="3" id="KW-1185">Reference proteome</keyword>
<dbReference type="EMBL" id="JACTVJ010000012">
    <property type="protein sequence ID" value="MBC9715895.1"/>
    <property type="molecule type" value="Genomic_DNA"/>
</dbReference>